<evidence type="ECO:0000259" key="3">
    <source>
        <dbReference type="Pfam" id="PF12671"/>
    </source>
</evidence>
<evidence type="ECO:0000256" key="1">
    <source>
        <dbReference type="SAM" id="MobiDB-lite"/>
    </source>
</evidence>
<dbReference type="Gene3D" id="3.90.1720.10">
    <property type="entry name" value="endopeptidase domain like (from Nostoc punctiforme)"/>
    <property type="match status" value="1"/>
</dbReference>
<dbReference type="Pfam" id="PF12671">
    <property type="entry name" value="Amidase_6"/>
    <property type="match status" value="1"/>
</dbReference>
<dbReference type="InterPro" id="IPR024301">
    <property type="entry name" value="Amidase_6"/>
</dbReference>
<evidence type="ECO:0000313" key="4">
    <source>
        <dbReference type="EMBL" id="OPA79476.1"/>
    </source>
</evidence>
<dbReference type="STRING" id="1324314.BVG16_10435"/>
<dbReference type="AlphaFoldDB" id="A0A1T2XIE0"/>
<feature type="region of interest" description="Disordered" evidence="1">
    <location>
        <begin position="176"/>
        <end position="208"/>
    </location>
</feature>
<sequence>MLRFMYLTLIFLSVWNTSVQPASALLKKTMDESVKEELTAFVSRLFTDRAQYLIDHDKDHLMKHYVQDIASSRHALHREIARGDYVKAWAEHRGLHFTDAHSHVRIVRIVERGNEIFISAVQSLRLDYAYTHSRQPVQSFGIGTRHGFTLTKKNGMWQILREWYLDPLEENPKLIPDSSGMIFRPHEERKDGSTLEEEQAVPSNRKQRYNRQKAVDYANKYAGTAWGAGHNNRYNQKYRDYSGEGGDCTNFASQCVGDQEEGGGLPKKAGWRHIPSVGGTQTWVQTDAFKNFLIHSGYGRVIASGSFEQIVKPSDRFPKGAIAALKPGDLIAYVMKGDVDHFAIVVGFDVLGYVLVNCHSADRYRVPFDLGWDKHTRYILIHIRD</sequence>
<feature type="signal peptide" evidence="2">
    <location>
        <begin position="1"/>
        <end position="24"/>
    </location>
</feature>
<name>A0A1T2XIE0_9BACL</name>
<dbReference type="OrthoDB" id="2194542at2"/>
<dbReference type="RefSeq" id="WP_078498476.1">
    <property type="nucleotide sequence ID" value="NZ_MSZX01000003.1"/>
</dbReference>
<feature type="compositionally biased region" description="Basic and acidic residues" evidence="1">
    <location>
        <begin position="184"/>
        <end position="193"/>
    </location>
</feature>
<protein>
    <recommendedName>
        <fullName evidence="3">Putative amidase domain-containing protein</fullName>
    </recommendedName>
</protein>
<proteinExistence type="predicted"/>
<dbReference type="EMBL" id="MSZX01000003">
    <property type="protein sequence ID" value="OPA79476.1"/>
    <property type="molecule type" value="Genomic_DNA"/>
</dbReference>
<keyword evidence="5" id="KW-1185">Reference proteome</keyword>
<feature type="chain" id="PRO_5013250374" description="Putative amidase domain-containing protein" evidence="2">
    <location>
        <begin position="25"/>
        <end position="385"/>
    </location>
</feature>
<comment type="caution">
    <text evidence="4">The sequence shown here is derived from an EMBL/GenBank/DDBJ whole genome shotgun (WGS) entry which is preliminary data.</text>
</comment>
<reference evidence="4 5" key="1">
    <citation type="submission" date="2017-01" db="EMBL/GenBank/DDBJ databases">
        <title>Genome analysis of Paenibacillus selenitrireducens ES3-24.</title>
        <authorList>
            <person name="Xu D."/>
            <person name="Yao R."/>
            <person name="Zheng S."/>
        </authorList>
    </citation>
    <scope>NUCLEOTIDE SEQUENCE [LARGE SCALE GENOMIC DNA]</scope>
    <source>
        <strain evidence="4 5">ES3-24</strain>
    </source>
</reference>
<organism evidence="4 5">
    <name type="scientific">Paenibacillus selenitireducens</name>
    <dbReference type="NCBI Taxonomy" id="1324314"/>
    <lineage>
        <taxon>Bacteria</taxon>
        <taxon>Bacillati</taxon>
        <taxon>Bacillota</taxon>
        <taxon>Bacilli</taxon>
        <taxon>Bacillales</taxon>
        <taxon>Paenibacillaceae</taxon>
        <taxon>Paenibacillus</taxon>
    </lineage>
</organism>
<evidence type="ECO:0000313" key="5">
    <source>
        <dbReference type="Proteomes" id="UP000190188"/>
    </source>
</evidence>
<dbReference type="Proteomes" id="UP000190188">
    <property type="component" value="Unassembled WGS sequence"/>
</dbReference>
<accession>A0A1T2XIE0</accession>
<evidence type="ECO:0000256" key="2">
    <source>
        <dbReference type="SAM" id="SignalP"/>
    </source>
</evidence>
<feature type="domain" description="Putative amidase" evidence="3">
    <location>
        <begin position="208"/>
        <end position="378"/>
    </location>
</feature>
<keyword evidence="2" id="KW-0732">Signal</keyword>
<dbReference type="PANTHER" id="PTHR40032:SF1">
    <property type="entry name" value="EXPORTED PROTEIN"/>
    <property type="match status" value="1"/>
</dbReference>
<dbReference type="PANTHER" id="PTHR40032">
    <property type="entry name" value="EXPORTED PROTEIN-RELATED"/>
    <property type="match status" value="1"/>
</dbReference>
<gene>
    <name evidence="4" type="ORF">BVG16_10435</name>
</gene>